<evidence type="ECO:0000313" key="1">
    <source>
        <dbReference type="EMBL" id="CAL0334393.1"/>
    </source>
</evidence>
<organism evidence="1 2">
    <name type="scientific">Lupinus luteus</name>
    <name type="common">European yellow lupine</name>
    <dbReference type="NCBI Taxonomy" id="3873"/>
    <lineage>
        <taxon>Eukaryota</taxon>
        <taxon>Viridiplantae</taxon>
        <taxon>Streptophyta</taxon>
        <taxon>Embryophyta</taxon>
        <taxon>Tracheophyta</taxon>
        <taxon>Spermatophyta</taxon>
        <taxon>Magnoliopsida</taxon>
        <taxon>eudicotyledons</taxon>
        <taxon>Gunneridae</taxon>
        <taxon>Pentapetalae</taxon>
        <taxon>rosids</taxon>
        <taxon>fabids</taxon>
        <taxon>Fabales</taxon>
        <taxon>Fabaceae</taxon>
        <taxon>Papilionoideae</taxon>
        <taxon>50 kb inversion clade</taxon>
        <taxon>genistoids sensu lato</taxon>
        <taxon>core genistoids</taxon>
        <taxon>Genisteae</taxon>
        <taxon>Lupinus</taxon>
    </lineage>
</organism>
<dbReference type="AlphaFoldDB" id="A0AAV1YMW1"/>
<dbReference type="PANTHER" id="PTHR31210">
    <property type="entry name" value="OS06G0731900 PROTEIN"/>
    <property type="match status" value="1"/>
</dbReference>
<dbReference type="InterPro" id="IPR007877">
    <property type="entry name" value="DUF707"/>
</dbReference>
<dbReference type="Proteomes" id="UP001497480">
    <property type="component" value="Unassembled WGS sequence"/>
</dbReference>
<keyword evidence="2" id="KW-1185">Reference proteome</keyword>
<comment type="caution">
    <text evidence="1">The sequence shown here is derived from an EMBL/GenBank/DDBJ whole genome shotgun (WGS) entry which is preliminary data.</text>
</comment>
<accession>A0AAV1YMW1</accession>
<dbReference type="PANTHER" id="PTHR31210:SF47">
    <property type="entry name" value="OS07G0564800 PROTEIN"/>
    <property type="match status" value="1"/>
</dbReference>
<name>A0AAV1YMW1_LUPLU</name>
<reference evidence="1 2" key="1">
    <citation type="submission" date="2024-03" db="EMBL/GenBank/DDBJ databases">
        <authorList>
            <person name="Martinez-Hernandez J."/>
        </authorList>
    </citation>
    <scope>NUCLEOTIDE SEQUENCE [LARGE SCALE GENOMIC DNA]</scope>
</reference>
<dbReference type="Pfam" id="PF05212">
    <property type="entry name" value="DUF707"/>
    <property type="match status" value="1"/>
</dbReference>
<sequence length="79" mass="9153">MKSIISETGVIFQGDRTRNVGIVDHEYVVHKGIQTLGGSDHDTAKIRRQSTWELEIFKERWNQAIADDKHWIDPFTSDQ</sequence>
<gene>
    <name evidence="1" type="ORF">LLUT_LOCUS35453</name>
</gene>
<protein>
    <submittedName>
        <fullName evidence="1">Uncharacterized protein</fullName>
    </submittedName>
</protein>
<proteinExistence type="predicted"/>
<evidence type="ECO:0000313" key="2">
    <source>
        <dbReference type="Proteomes" id="UP001497480"/>
    </source>
</evidence>
<dbReference type="EMBL" id="CAXHTB010000026">
    <property type="protein sequence ID" value="CAL0334393.1"/>
    <property type="molecule type" value="Genomic_DNA"/>
</dbReference>